<reference evidence="2" key="1">
    <citation type="journal article" date="2019" name="Int. J. Syst. Evol. Microbiol.">
        <title>The Global Catalogue of Microorganisms (GCM) 10K type strain sequencing project: providing services to taxonomists for standard genome sequencing and annotation.</title>
        <authorList>
            <consortium name="The Broad Institute Genomics Platform"/>
            <consortium name="The Broad Institute Genome Sequencing Center for Infectious Disease"/>
            <person name="Wu L."/>
            <person name="Ma J."/>
        </authorList>
    </citation>
    <scope>NUCLEOTIDE SEQUENCE [LARGE SCALE GENOMIC DNA]</scope>
    <source>
        <strain evidence="2">JCM 17759</strain>
    </source>
</reference>
<dbReference type="Proteomes" id="UP001500840">
    <property type="component" value="Unassembled WGS sequence"/>
</dbReference>
<evidence type="ECO:0000313" key="1">
    <source>
        <dbReference type="EMBL" id="GAA4457775.1"/>
    </source>
</evidence>
<evidence type="ECO:0000313" key="2">
    <source>
        <dbReference type="Proteomes" id="UP001500840"/>
    </source>
</evidence>
<name>A0ABP8N039_9BACT</name>
<organism evidence="1 2">
    <name type="scientific">Novipirellula rosea</name>
    <dbReference type="NCBI Taxonomy" id="1031540"/>
    <lineage>
        <taxon>Bacteria</taxon>
        <taxon>Pseudomonadati</taxon>
        <taxon>Planctomycetota</taxon>
        <taxon>Planctomycetia</taxon>
        <taxon>Pirellulales</taxon>
        <taxon>Pirellulaceae</taxon>
        <taxon>Novipirellula</taxon>
    </lineage>
</organism>
<protein>
    <submittedName>
        <fullName evidence="1">Uncharacterized protein</fullName>
    </submittedName>
</protein>
<comment type="caution">
    <text evidence="1">The sequence shown here is derived from an EMBL/GenBank/DDBJ whole genome shotgun (WGS) entry which is preliminary data.</text>
</comment>
<gene>
    <name evidence="1" type="ORF">GCM10023156_35050</name>
</gene>
<keyword evidence="2" id="KW-1185">Reference proteome</keyword>
<dbReference type="EMBL" id="BAABGA010000041">
    <property type="protein sequence ID" value="GAA4457775.1"/>
    <property type="molecule type" value="Genomic_DNA"/>
</dbReference>
<accession>A0ABP8N039</accession>
<proteinExistence type="predicted"/>
<sequence length="360" mass="39803">MLDLRHSESTLVVAAGSAIDPLATRAAELFHVPIIRLVVNPEDGSACDHSDVCRIQSTEPLSRDAVLIGIADRVDAVYVRPGGKIETNLKARIAALRDTSTRVAVIADVPSAAPELIADGAIGWYLTRPERATSKTHDGVSIVRGDHGTNNDIAWTRSDGQWLTHTTRGCDGPWPGQTDHQYQDELLLNRIADSASRIPSSGPLLTLARIVRSGVIVANAITSSKKYPVVCFSEVPLADRLHKRKYRSHLGRWDDEPYGVAIRLDAAKQLGLKPVIYGDPKQRNQLAAEDQFRFQAKGKTFDWTREREWRSDRSVDLRELDLRDVRIFLPSAEEAAMLRPIADWEITLLGDDAAAIQPET</sequence>